<dbReference type="Proteomes" id="UP000806285">
    <property type="component" value="Unassembled WGS sequence"/>
</dbReference>
<dbReference type="PANTHER" id="PTHR33490:SF3">
    <property type="entry name" value="CONSERVED INTEGRAL MEMBRANE PROTEIN"/>
    <property type="match status" value="1"/>
</dbReference>
<evidence type="ECO:0000313" key="3">
    <source>
        <dbReference type="Proteomes" id="UP000806285"/>
    </source>
</evidence>
<organism evidence="2 3">
    <name type="scientific">Ramlibacter pallidus</name>
    <dbReference type="NCBI Taxonomy" id="2780087"/>
    <lineage>
        <taxon>Bacteria</taxon>
        <taxon>Pseudomonadati</taxon>
        <taxon>Pseudomonadota</taxon>
        <taxon>Betaproteobacteria</taxon>
        <taxon>Burkholderiales</taxon>
        <taxon>Comamonadaceae</taxon>
        <taxon>Ramlibacter</taxon>
    </lineage>
</organism>
<dbReference type="EMBL" id="JADDIV010000003">
    <property type="protein sequence ID" value="MBE7367866.1"/>
    <property type="molecule type" value="Genomic_DNA"/>
</dbReference>
<sequence length="231" mass="26088">MNAPAPQDCLAPSALVDSDHADVRAFAERHGQGADDRERAVALYYAVRDGFRYDPYRLDLGEEGMRASRVLSLGYGWCVTKAALLAAACRAIGIPARLGFADVRNHLSTQRMRDTMTTDVFVWHGYTEVWLDGRWWKATPAFNVELCDRFGLLPLEFDGRSDSIYHPFDRSGQRHMEYLRERGSFLDVPLAQMVADFRAVYPNWLQGPEARSELHASDFLSDVAREPGTTL</sequence>
<gene>
    <name evidence="2" type="ORF">IM787_09825</name>
</gene>
<dbReference type="PANTHER" id="PTHR33490">
    <property type="entry name" value="BLR5614 PROTEIN-RELATED"/>
    <property type="match status" value="1"/>
</dbReference>
<dbReference type="SUPFAM" id="SSF54001">
    <property type="entry name" value="Cysteine proteinases"/>
    <property type="match status" value="1"/>
</dbReference>
<reference evidence="2 3" key="1">
    <citation type="submission" date="2020-10" db="EMBL/GenBank/DDBJ databases">
        <title>Ramlibacter sp. HM2 16S ribosomal RNA gene Genome sequencing and assembly.</title>
        <authorList>
            <person name="Kang M."/>
        </authorList>
    </citation>
    <scope>NUCLEOTIDE SEQUENCE [LARGE SCALE GENOMIC DNA]</scope>
    <source>
        <strain evidence="2 3">HM2</strain>
    </source>
</reference>
<feature type="domain" description="Transglutaminase-like" evidence="1">
    <location>
        <begin position="70"/>
        <end position="142"/>
    </location>
</feature>
<accession>A0ABR9S2Y9</accession>
<dbReference type="SMART" id="SM00460">
    <property type="entry name" value="TGc"/>
    <property type="match status" value="1"/>
</dbReference>
<evidence type="ECO:0000259" key="1">
    <source>
        <dbReference type="SMART" id="SM00460"/>
    </source>
</evidence>
<protein>
    <submittedName>
        <fullName evidence="2">Transglutaminase family protein</fullName>
    </submittedName>
</protein>
<dbReference type="Gene3D" id="3.10.620.30">
    <property type="match status" value="1"/>
</dbReference>
<dbReference type="InterPro" id="IPR002931">
    <property type="entry name" value="Transglutaminase-like"/>
</dbReference>
<comment type="caution">
    <text evidence="2">The sequence shown here is derived from an EMBL/GenBank/DDBJ whole genome shotgun (WGS) entry which is preliminary data.</text>
</comment>
<proteinExistence type="predicted"/>
<evidence type="ECO:0000313" key="2">
    <source>
        <dbReference type="EMBL" id="MBE7367866.1"/>
    </source>
</evidence>
<dbReference type="RefSeq" id="WP_193676495.1">
    <property type="nucleotide sequence ID" value="NZ_JADDIV010000003.1"/>
</dbReference>
<dbReference type="InterPro" id="IPR038765">
    <property type="entry name" value="Papain-like_cys_pep_sf"/>
</dbReference>
<dbReference type="Pfam" id="PF01841">
    <property type="entry name" value="Transglut_core"/>
    <property type="match status" value="1"/>
</dbReference>
<keyword evidence="3" id="KW-1185">Reference proteome</keyword>
<name>A0ABR9S2Y9_9BURK</name>